<comment type="caution">
    <text evidence="4">The sequence shown here is derived from an EMBL/GenBank/DDBJ whole genome shotgun (WGS) entry which is preliminary data.</text>
</comment>
<dbReference type="InterPro" id="IPR050554">
    <property type="entry name" value="Met_Synthase/Corrinoid"/>
</dbReference>
<dbReference type="InterPro" id="IPR003759">
    <property type="entry name" value="Cbl-bd_cap"/>
</dbReference>
<accession>A0ABR9QFK1</accession>
<keyword evidence="1" id="KW-0479">Metal-binding</keyword>
<name>A0ABR9QFK1_9BACI</name>
<proteinExistence type="predicted"/>
<dbReference type="PROSITE" id="PS51332">
    <property type="entry name" value="B12_BINDING"/>
    <property type="match status" value="1"/>
</dbReference>
<evidence type="ECO:0000256" key="1">
    <source>
        <dbReference type="ARBA" id="ARBA00022723"/>
    </source>
</evidence>
<evidence type="ECO:0000313" key="5">
    <source>
        <dbReference type="Proteomes" id="UP001516662"/>
    </source>
</evidence>
<reference evidence="4 5" key="1">
    <citation type="submission" date="2020-10" db="EMBL/GenBank/DDBJ databases">
        <title>Bacillus sp. HD4P25, an endophyte from a halophyte.</title>
        <authorList>
            <person name="Sun J.-Q."/>
        </authorList>
    </citation>
    <scope>NUCLEOTIDE SEQUENCE [LARGE SCALE GENOMIC DNA]</scope>
    <source>
        <strain evidence="4 5">YIM 93174</strain>
    </source>
</reference>
<dbReference type="Pfam" id="PF02607">
    <property type="entry name" value="B12-binding_2"/>
    <property type="match status" value="1"/>
</dbReference>
<dbReference type="InterPro" id="IPR036724">
    <property type="entry name" value="Cobalamin-bd_sf"/>
</dbReference>
<evidence type="ECO:0000256" key="2">
    <source>
        <dbReference type="ARBA" id="ARBA00023285"/>
    </source>
</evidence>
<dbReference type="InterPro" id="IPR036594">
    <property type="entry name" value="Meth_synthase_dom"/>
</dbReference>
<dbReference type="EMBL" id="JADCLJ010000007">
    <property type="protein sequence ID" value="MBE4907264.1"/>
    <property type="molecule type" value="Genomic_DNA"/>
</dbReference>
<sequence>MDHHRIKELVQYMLIGDESTSWKLISEWIKGRDSVFLFEDILAAAMRYVGDLWEINEITVADEHVASNVCNLLISRYTLDTIPANGSIENEIHSTSTTPKAMLFCIEGEQHSLGMKLVSSLFKEHGWDTRYLGANLPTNDSIIYANRWRPDVIGISVSLIYNLPALTEFLKRIDQLEYEPKIIVGGRITSLYHLESDCPENVLVLKDLYNLEALLLDNKLCNQPHAIT</sequence>
<keyword evidence="5" id="KW-1185">Reference proteome</keyword>
<dbReference type="RefSeq" id="WP_193534730.1">
    <property type="nucleotide sequence ID" value="NZ_JADCLJ010000007.1"/>
</dbReference>
<dbReference type="Gene3D" id="3.40.50.280">
    <property type="entry name" value="Cobalamin-binding domain"/>
    <property type="match status" value="1"/>
</dbReference>
<keyword evidence="2" id="KW-0170">Cobalt</keyword>
<evidence type="ECO:0000313" key="4">
    <source>
        <dbReference type="EMBL" id="MBE4907264.1"/>
    </source>
</evidence>
<dbReference type="CDD" id="cd02065">
    <property type="entry name" value="B12-binding_like"/>
    <property type="match status" value="1"/>
</dbReference>
<dbReference type="InterPro" id="IPR006158">
    <property type="entry name" value="Cobalamin-bd"/>
</dbReference>
<dbReference type="Gene3D" id="1.10.1240.10">
    <property type="entry name" value="Methionine synthase domain"/>
    <property type="match status" value="1"/>
</dbReference>
<dbReference type="Pfam" id="PF02310">
    <property type="entry name" value="B12-binding"/>
    <property type="match status" value="1"/>
</dbReference>
<dbReference type="Proteomes" id="UP001516662">
    <property type="component" value="Unassembled WGS sequence"/>
</dbReference>
<gene>
    <name evidence="4" type="ORF">IMZ08_04220</name>
</gene>
<dbReference type="PANTHER" id="PTHR45833:SF1">
    <property type="entry name" value="METHIONINE SYNTHASE"/>
    <property type="match status" value="1"/>
</dbReference>
<evidence type="ECO:0000259" key="3">
    <source>
        <dbReference type="PROSITE" id="PS51332"/>
    </source>
</evidence>
<dbReference type="SUPFAM" id="SSF52242">
    <property type="entry name" value="Cobalamin (vitamin B12)-binding domain"/>
    <property type="match status" value="1"/>
</dbReference>
<organism evidence="4 5">
    <name type="scientific">Litchfieldia luteola</name>
    <dbReference type="NCBI Taxonomy" id="682179"/>
    <lineage>
        <taxon>Bacteria</taxon>
        <taxon>Bacillati</taxon>
        <taxon>Bacillota</taxon>
        <taxon>Bacilli</taxon>
        <taxon>Bacillales</taxon>
        <taxon>Bacillaceae</taxon>
        <taxon>Litchfieldia</taxon>
    </lineage>
</organism>
<feature type="domain" description="B12-binding" evidence="3">
    <location>
        <begin position="98"/>
        <end position="228"/>
    </location>
</feature>
<protein>
    <submittedName>
        <fullName evidence="4">Cobalamin-dependent protein</fullName>
    </submittedName>
</protein>
<dbReference type="PANTHER" id="PTHR45833">
    <property type="entry name" value="METHIONINE SYNTHASE"/>
    <property type="match status" value="1"/>
</dbReference>